<evidence type="ECO:0000259" key="1">
    <source>
        <dbReference type="Pfam" id="PF00535"/>
    </source>
</evidence>
<dbReference type="PANTHER" id="PTHR43685:SF2">
    <property type="entry name" value="GLYCOSYLTRANSFERASE 2-LIKE DOMAIN-CONTAINING PROTEIN"/>
    <property type="match status" value="1"/>
</dbReference>
<keyword evidence="2" id="KW-0808">Transferase</keyword>
<proteinExistence type="predicted"/>
<dbReference type="PANTHER" id="PTHR43685">
    <property type="entry name" value="GLYCOSYLTRANSFERASE"/>
    <property type="match status" value="1"/>
</dbReference>
<dbReference type="RefSeq" id="WP_048264688.1">
    <property type="nucleotide sequence ID" value="NZ_BIJU01000003.1"/>
</dbReference>
<reference evidence="2" key="2">
    <citation type="journal article" date="2015" name="Sci. Rep.">
        <title>Genetic analysis of capsular polysaccharide synthesis gene clusters in 79 capsular types of Klebsiella spp.</title>
        <authorList>
            <person name="Pan Y.J."/>
            <person name="Lin T.L."/>
            <person name="Chen C.T."/>
            <person name="Chen Y.Y."/>
            <person name="Hsieh P.F."/>
            <person name="Hsu C.R."/>
            <person name="Wu M.C."/>
            <person name="Wang J.T."/>
        </authorList>
    </citation>
    <scope>NUCLEOTIDE SEQUENCE</scope>
    <source>
        <strain evidence="2">BIDMC 47</strain>
    </source>
</reference>
<reference evidence="2" key="1">
    <citation type="submission" date="2014-04" db="EMBL/GenBank/DDBJ databases">
        <authorList>
            <person name="Harrison E."/>
        </authorList>
    </citation>
    <scope>NUCLEOTIDE SEQUENCE</scope>
    <source>
        <strain evidence="2">BIDMC 47</strain>
    </source>
</reference>
<organism evidence="2">
    <name type="scientific">Klebsiella pneumoniae</name>
    <dbReference type="NCBI Taxonomy" id="573"/>
    <lineage>
        <taxon>Bacteria</taxon>
        <taxon>Pseudomonadati</taxon>
        <taxon>Pseudomonadota</taxon>
        <taxon>Gammaproteobacteria</taxon>
        <taxon>Enterobacterales</taxon>
        <taxon>Enterobacteriaceae</taxon>
        <taxon>Klebsiella/Raoultella group</taxon>
        <taxon>Klebsiella</taxon>
        <taxon>Klebsiella pneumoniae complex</taxon>
    </lineage>
</organism>
<dbReference type="Pfam" id="PF00535">
    <property type="entry name" value="Glycos_transf_2"/>
    <property type="match status" value="1"/>
</dbReference>
<feature type="domain" description="Glycosyltransferase 2-like" evidence="1">
    <location>
        <begin position="4"/>
        <end position="120"/>
    </location>
</feature>
<dbReference type="CDD" id="cd00761">
    <property type="entry name" value="Glyco_tranf_GTA_type"/>
    <property type="match status" value="1"/>
</dbReference>
<accession>A0A0P0YQE9</accession>
<dbReference type="PATRIC" id="fig|573.1582.peg.2814"/>
<dbReference type="Gene3D" id="3.90.550.10">
    <property type="entry name" value="Spore Coat Polysaccharide Biosynthesis Protein SpsA, Chain A"/>
    <property type="match status" value="1"/>
</dbReference>
<dbReference type="GO" id="GO:0016740">
    <property type="term" value="F:transferase activity"/>
    <property type="evidence" value="ECO:0007669"/>
    <property type="project" value="UniProtKB-KW"/>
</dbReference>
<protein>
    <submittedName>
        <fullName evidence="2">Glycosyl transferase</fullName>
    </submittedName>
</protein>
<dbReference type="InterPro" id="IPR029044">
    <property type="entry name" value="Nucleotide-diphossugar_trans"/>
</dbReference>
<dbReference type="EMBL" id="AB924555">
    <property type="protein sequence ID" value="BAT23324.1"/>
    <property type="molecule type" value="Genomic_DNA"/>
</dbReference>
<dbReference type="InterPro" id="IPR001173">
    <property type="entry name" value="Glyco_trans_2-like"/>
</dbReference>
<dbReference type="InterPro" id="IPR050834">
    <property type="entry name" value="Glycosyltransf_2"/>
</dbReference>
<name>A0A0P0YQE9_KLEPN</name>
<sequence>MSVSIIIPVYNVSSYLEEAINSVLEQISKNDEIIIVNDGSTDDSGEKIDCLYSNHPNVIIIHTTNYGLGGARNNGLKHATKEFVYYFDSDDILSPGLIESFYSTVSKYPNLDLFVFSAKSFSDSSSSDKLPEYDRGIDALFSDGKQAFSYLYSQDRCYPNAWLYITRKEVIDTNNLTFKSIIHEDEEYTPRLFNVAGQTIVTKNIYFNRRIRNNSIMQSKFSERNIIGYIESVNSQMELVKTNNGIFNKMLKLRIINNISIMYELIYHKNIQVSNNTKIMLAKLIDSNRGLALFLLERSFFMFRVYRYFELKFRKRTKIPYYKTNNL</sequence>
<dbReference type="AlphaFoldDB" id="A0A0P0YQE9"/>
<gene>
    <name evidence="2" type="primary">wcoW</name>
</gene>
<dbReference type="SUPFAM" id="SSF53448">
    <property type="entry name" value="Nucleotide-diphospho-sugar transferases"/>
    <property type="match status" value="1"/>
</dbReference>
<evidence type="ECO:0000313" key="2">
    <source>
        <dbReference type="EMBL" id="BAT23324.1"/>
    </source>
</evidence>